<reference evidence="2 3" key="1">
    <citation type="submission" date="2019-10" db="EMBL/GenBank/DDBJ databases">
        <title>Alkaliphilus serpentinus sp. nov. and Alkaliphilus pronyensis sp. nov., two novel anaerobic alkaliphilic species isolated from the serpentinized-hosted hydrothermal field of the Prony Bay (New Caledonia).</title>
        <authorList>
            <person name="Postec A."/>
        </authorList>
    </citation>
    <scope>NUCLEOTIDE SEQUENCE [LARGE SCALE GENOMIC DNA]</scope>
    <source>
        <strain evidence="2 3">LacV</strain>
    </source>
</reference>
<dbReference type="EMBL" id="WBZC01000014">
    <property type="protein sequence ID" value="KAB3535925.1"/>
    <property type="molecule type" value="Genomic_DNA"/>
</dbReference>
<evidence type="ECO:0000313" key="2">
    <source>
        <dbReference type="EMBL" id="KAB3535925.1"/>
    </source>
</evidence>
<dbReference type="InterPro" id="IPR004013">
    <property type="entry name" value="PHP_dom"/>
</dbReference>
<gene>
    <name evidence="2" type="ORF">F8154_05260</name>
</gene>
<protein>
    <submittedName>
        <fullName evidence="2">PHP domain-containing protein</fullName>
    </submittedName>
</protein>
<feature type="domain" description="Polymerase/histidinol phosphatase N-terminal" evidence="1">
    <location>
        <begin position="5"/>
        <end position="73"/>
    </location>
</feature>
<dbReference type="InterPro" id="IPR003141">
    <property type="entry name" value="Pol/His_phosphatase_N"/>
</dbReference>
<comment type="caution">
    <text evidence="2">The sequence shown here is derived from an EMBL/GenBank/DDBJ whole genome shotgun (WGS) entry which is preliminary data.</text>
</comment>
<name>A0A6I0FDE9_9FIRM</name>
<dbReference type="PANTHER" id="PTHR42924:SF3">
    <property type="entry name" value="POLYMERASE_HISTIDINOL PHOSPHATASE N-TERMINAL DOMAIN-CONTAINING PROTEIN"/>
    <property type="match status" value="1"/>
</dbReference>
<evidence type="ECO:0000313" key="3">
    <source>
        <dbReference type="Proteomes" id="UP000432715"/>
    </source>
</evidence>
<keyword evidence="3" id="KW-1185">Reference proteome</keyword>
<dbReference type="PANTHER" id="PTHR42924">
    <property type="entry name" value="EXONUCLEASE"/>
    <property type="match status" value="1"/>
</dbReference>
<dbReference type="AlphaFoldDB" id="A0A6I0FDE9"/>
<dbReference type="OrthoDB" id="9791620at2"/>
<dbReference type="SMART" id="SM00481">
    <property type="entry name" value="POLIIIAc"/>
    <property type="match status" value="1"/>
</dbReference>
<dbReference type="SUPFAM" id="SSF89550">
    <property type="entry name" value="PHP domain-like"/>
    <property type="match status" value="1"/>
</dbReference>
<sequence length="239" mass="26836">MRIAYDFHIHSGLSPCSCDDMSPNNIINMALLKGLDAIAITDHNSTLNLGAFQQLSINKNLLIVPGVEVTTKEEVHLLCLFESFNNAKGFQYIIDSTLPKINNSKSFFGNQLIYDHMDQVVDKYPLLLISALSLTVEEVVAEVSNLKGVVIPAHIDRKSYSILSNLGFISPNLKITTVEITTNCNISSFQEKHKYLRNYRKIINSDAHSLVDILERESYLEVKDLSCESIINELKSFVI</sequence>
<dbReference type="GO" id="GO:0004534">
    <property type="term" value="F:5'-3' RNA exonuclease activity"/>
    <property type="evidence" value="ECO:0007669"/>
    <property type="project" value="TreeGrafter"/>
</dbReference>
<dbReference type="GO" id="GO:0035312">
    <property type="term" value="F:5'-3' DNA exonuclease activity"/>
    <property type="evidence" value="ECO:0007669"/>
    <property type="project" value="TreeGrafter"/>
</dbReference>
<dbReference type="CDD" id="cd07432">
    <property type="entry name" value="PHP_HisPPase"/>
    <property type="match status" value="1"/>
</dbReference>
<dbReference type="Gene3D" id="3.20.20.140">
    <property type="entry name" value="Metal-dependent hydrolases"/>
    <property type="match status" value="1"/>
</dbReference>
<evidence type="ECO:0000259" key="1">
    <source>
        <dbReference type="SMART" id="SM00481"/>
    </source>
</evidence>
<dbReference type="InterPro" id="IPR016195">
    <property type="entry name" value="Pol/histidinol_Pase-like"/>
</dbReference>
<organism evidence="2 3">
    <name type="scientific">Alkaliphilus pronyensis</name>
    <dbReference type="NCBI Taxonomy" id="1482732"/>
    <lineage>
        <taxon>Bacteria</taxon>
        <taxon>Bacillati</taxon>
        <taxon>Bacillota</taxon>
        <taxon>Clostridia</taxon>
        <taxon>Peptostreptococcales</taxon>
        <taxon>Natronincolaceae</taxon>
        <taxon>Alkaliphilus</taxon>
    </lineage>
</organism>
<dbReference type="InterPro" id="IPR052018">
    <property type="entry name" value="PHP_domain"/>
</dbReference>
<proteinExistence type="predicted"/>
<dbReference type="RefSeq" id="WP_151860554.1">
    <property type="nucleotide sequence ID" value="NZ_WBZC01000014.1"/>
</dbReference>
<dbReference type="Pfam" id="PF02811">
    <property type="entry name" value="PHP"/>
    <property type="match status" value="1"/>
</dbReference>
<dbReference type="Proteomes" id="UP000432715">
    <property type="component" value="Unassembled WGS sequence"/>
</dbReference>
<accession>A0A6I0FDE9</accession>